<keyword evidence="2" id="KW-1185">Reference proteome</keyword>
<dbReference type="NCBIfam" id="NF040603">
    <property type="entry name" value="choice_anch_P"/>
    <property type="match status" value="1"/>
</dbReference>
<evidence type="ECO:0000313" key="1">
    <source>
        <dbReference type="EMBL" id="EFH89476.1"/>
    </source>
</evidence>
<proteinExistence type="predicted"/>
<sequence>MATTGIEAAVDPTVIVTAVDLDYTSSNPADVAGDGLKKWFMYNDTVDNTLGSFVVEPGIPPPGNGRGSVQFTLGPSLLPPPQLTQRDNIATYQFSGTRLVSITAMSYSAYSHSGVAGPNESPFLNFNVDFDGNRADFQGRLVYVPSANGAVQQDTWNTFDVIGDCSPLWTWSRLGSHGNKWPDYPLHQPQSTSQYRTWHDIITAFPDARILPISPDNAGWLGIRVGEPGPTGYTGNVGSFTLGTAAGTTTFDFEPTAIVQARAFGLQSTNPAAGPFGNVSIQCSGSSQSLTVPSAFASGIIAVGITDTVSSPPASTSVPPSVDASSVINQLSGHGIVAIGMNVQAHATGSSLSPSGSTSFAMLIVPGQPVRTNYSPSPNTQFTLPNGDTLMLNEQVVVQQTVRTSMQTNGLHLHTAGGTDVLAGHVEATITYV</sequence>
<protein>
    <submittedName>
        <fullName evidence="1">Uncharacterized protein</fullName>
    </submittedName>
</protein>
<dbReference type="OrthoDB" id="5184507at2"/>
<dbReference type="Proteomes" id="UP000004508">
    <property type="component" value="Unassembled WGS sequence"/>
</dbReference>
<gene>
    <name evidence="1" type="ORF">Krac_11035</name>
</gene>
<dbReference type="InParanoid" id="D6TJ69"/>
<organism evidence="1 2">
    <name type="scientific">Ktedonobacter racemifer DSM 44963</name>
    <dbReference type="NCBI Taxonomy" id="485913"/>
    <lineage>
        <taxon>Bacteria</taxon>
        <taxon>Bacillati</taxon>
        <taxon>Chloroflexota</taxon>
        <taxon>Ktedonobacteria</taxon>
        <taxon>Ktedonobacterales</taxon>
        <taxon>Ktedonobacteraceae</taxon>
        <taxon>Ktedonobacter</taxon>
    </lineage>
</organism>
<name>D6TJ69_KTERA</name>
<comment type="caution">
    <text evidence="1">The sequence shown here is derived from an EMBL/GenBank/DDBJ whole genome shotgun (WGS) entry which is preliminary data.</text>
</comment>
<reference evidence="1 2" key="1">
    <citation type="journal article" date="2011" name="Stand. Genomic Sci.">
        <title>Non-contiguous finished genome sequence and contextual data of the filamentous soil bacterium Ktedonobacter racemifer type strain (SOSP1-21).</title>
        <authorList>
            <person name="Chang Y.J."/>
            <person name="Land M."/>
            <person name="Hauser L."/>
            <person name="Chertkov O."/>
            <person name="Del Rio T.G."/>
            <person name="Nolan M."/>
            <person name="Copeland A."/>
            <person name="Tice H."/>
            <person name="Cheng J.F."/>
            <person name="Lucas S."/>
            <person name="Han C."/>
            <person name="Goodwin L."/>
            <person name="Pitluck S."/>
            <person name="Ivanova N."/>
            <person name="Ovchinikova G."/>
            <person name="Pati A."/>
            <person name="Chen A."/>
            <person name="Palaniappan K."/>
            <person name="Mavromatis K."/>
            <person name="Liolios K."/>
            <person name="Brettin T."/>
            <person name="Fiebig A."/>
            <person name="Rohde M."/>
            <person name="Abt B."/>
            <person name="Goker M."/>
            <person name="Detter J.C."/>
            <person name="Woyke T."/>
            <person name="Bristow J."/>
            <person name="Eisen J.A."/>
            <person name="Markowitz V."/>
            <person name="Hugenholtz P."/>
            <person name="Kyrpides N.C."/>
            <person name="Klenk H.P."/>
            <person name="Lapidus A."/>
        </authorList>
    </citation>
    <scope>NUCLEOTIDE SEQUENCE [LARGE SCALE GENOMIC DNA]</scope>
    <source>
        <strain evidence="2">DSM 44963</strain>
    </source>
</reference>
<evidence type="ECO:0000313" key="2">
    <source>
        <dbReference type="Proteomes" id="UP000004508"/>
    </source>
</evidence>
<dbReference type="EMBL" id="ADVG01000001">
    <property type="protein sequence ID" value="EFH89476.1"/>
    <property type="molecule type" value="Genomic_DNA"/>
</dbReference>
<dbReference type="STRING" id="485913.Krac_11035"/>
<dbReference type="AlphaFoldDB" id="D6TJ69"/>
<accession>D6TJ69</accession>